<sequence>MMEARPKKPGSVRLNTAQYAEMDRLGFDNESAYVKYKMEQGQSKLEVLKTPSGDSAVRTLPVVPEKAQGVVADQLTIQRLSMENRNLQKQLEQLRNSNEETLNGVHHKVHALLQEELQKRDTETLKTAHAEAKKQIGHLEQQLAKAQKETDVKQEEIKALVKKLGFVELGKALLPGAISGLAKQYPKQMKGIAGTLGRLGLSDPQPEEAPLDEEQQHWLHIISYLKELCTEEQCDQLVQLLVRLGEQLKDDDQLLQKLHYYLSQLQKASSAPKEDPEH</sequence>
<feature type="coiled-coil region" evidence="1">
    <location>
        <begin position="77"/>
        <end position="163"/>
    </location>
</feature>
<organism evidence="2 3">
    <name type="scientific">Aquimarina algicola</name>
    <dbReference type="NCBI Taxonomy" id="2589995"/>
    <lineage>
        <taxon>Bacteria</taxon>
        <taxon>Pseudomonadati</taxon>
        <taxon>Bacteroidota</taxon>
        <taxon>Flavobacteriia</taxon>
        <taxon>Flavobacteriales</taxon>
        <taxon>Flavobacteriaceae</taxon>
        <taxon>Aquimarina</taxon>
    </lineage>
</organism>
<evidence type="ECO:0000313" key="2">
    <source>
        <dbReference type="EMBL" id="TPN82942.1"/>
    </source>
</evidence>
<accession>A0A504J3D5</accession>
<keyword evidence="3" id="KW-1185">Reference proteome</keyword>
<dbReference type="AlphaFoldDB" id="A0A504J3D5"/>
<evidence type="ECO:0000313" key="3">
    <source>
        <dbReference type="Proteomes" id="UP000315540"/>
    </source>
</evidence>
<protein>
    <submittedName>
        <fullName evidence="2">Uncharacterized protein</fullName>
    </submittedName>
</protein>
<dbReference type="Proteomes" id="UP000315540">
    <property type="component" value="Unassembled WGS sequence"/>
</dbReference>
<dbReference type="RefSeq" id="WP_140596426.1">
    <property type="nucleotide sequence ID" value="NZ_VFWZ01000008.1"/>
</dbReference>
<proteinExistence type="predicted"/>
<name>A0A504J3D5_9FLAO</name>
<comment type="caution">
    <text evidence="2">The sequence shown here is derived from an EMBL/GenBank/DDBJ whole genome shotgun (WGS) entry which is preliminary data.</text>
</comment>
<keyword evidence="1" id="KW-0175">Coiled coil</keyword>
<dbReference type="EMBL" id="VFWZ01000008">
    <property type="protein sequence ID" value="TPN82942.1"/>
    <property type="molecule type" value="Genomic_DNA"/>
</dbReference>
<gene>
    <name evidence="2" type="ORF">FHK87_21185</name>
</gene>
<evidence type="ECO:0000256" key="1">
    <source>
        <dbReference type="SAM" id="Coils"/>
    </source>
</evidence>
<dbReference type="OrthoDB" id="1161341at2"/>
<reference evidence="2 3" key="1">
    <citation type="submission" date="2019-06" db="EMBL/GenBank/DDBJ databases">
        <authorList>
            <person name="Meng X."/>
        </authorList>
    </citation>
    <scope>NUCLEOTIDE SEQUENCE [LARGE SCALE GENOMIC DNA]</scope>
    <source>
        <strain evidence="2 3">M625</strain>
    </source>
</reference>